<keyword evidence="5 6" id="KW-0472">Membrane</keyword>
<dbReference type="AlphaFoldDB" id="A0A1E5V3E9"/>
<keyword evidence="3 6" id="KW-0812">Transmembrane</keyword>
<feature type="transmembrane region" description="Helical" evidence="6">
    <location>
        <begin position="60"/>
        <end position="81"/>
    </location>
</feature>
<keyword evidence="8" id="KW-1185">Reference proteome</keyword>
<feature type="transmembrane region" description="Helical" evidence="6">
    <location>
        <begin position="101"/>
        <end position="121"/>
    </location>
</feature>
<proteinExistence type="inferred from homology"/>
<evidence type="ECO:0000256" key="3">
    <source>
        <dbReference type="ARBA" id="ARBA00022692"/>
    </source>
</evidence>
<comment type="similarity">
    <text evidence="2">Belongs to the major facilitator superfamily. Proton-dependent oligopeptide transporter (POT/PTR) (TC 2.A.17) family.</text>
</comment>
<dbReference type="SUPFAM" id="SSF103473">
    <property type="entry name" value="MFS general substrate transporter"/>
    <property type="match status" value="1"/>
</dbReference>
<evidence type="ECO:0000256" key="1">
    <source>
        <dbReference type="ARBA" id="ARBA00004141"/>
    </source>
</evidence>
<protein>
    <submittedName>
        <fullName evidence="7">Protein NRT1/ PTR FAMILY 4.3</fullName>
    </submittedName>
</protein>
<dbReference type="InterPro" id="IPR000109">
    <property type="entry name" value="POT_fam"/>
</dbReference>
<comment type="caution">
    <text evidence="7">The sequence shown here is derived from an EMBL/GenBank/DDBJ whole genome shotgun (WGS) entry which is preliminary data.</text>
</comment>
<evidence type="ECO:0000256" key="6">
    <source>
        <dbReference type="SAM" id="Phobius"/>
    </source>
</evidence>
<dbReference type="InterPro" id="IPR036259">
    <property type="entry name" value="MFS_trans_sf"/>
</dbReference>
<feature type="transmembrane region" description="Helical" evidence="6">
    <location>
        <begin position="182"/>
        <end position="204"/>
    </location>
</feature>
<sequence length="307" mass="34021">LLALQAHFPSLHPAHCNAEADPTSCKAVDGWRFLDKACVNTGRDGPWSFCSRAKVEETKIVLRMLPLLFSSTVAHVPSPLLVAFTVQQGMTTNTRLGRVHVYPAMLFIIPSIFQMLMLAAYDRCLVPLLRRRTGYLGGITHLQRVGVGFLATSMAPAIAAVVERKRKETVVSGGHQMSLFWLAPQFFLIGVADSTSFVGLLEFFNSEAPHGMKSIGVALFWGQTGMASLLGTLLVRLVNKVTQSSSGHGHGWLEGANLNTSHLDLFYWVVTAVAFLGWLNYLYWAKMYKYRQDPRIAKKLVHDDSMP</sequence>
<name>A0A1E5V3E9_9POAL</name>
<comment type="subcellular location">
    <subcellularLocation>
        <location evidence="1">Membrane</location>
        <topology evidence="1">Multi-pass membrane protein</topology>
    </subcellularLocation>
</comment>
<feature type="transmembrane region" description="Helical" evidence="6">
    <location>
        <begin position="265"/>
        <end position="285"/>
    </location>
</feature>
<dbReference type="GO" id="GO:0022857">
    <property type="term" value="F:transmembrane transporter activity"/>
    <property type="evidence" value="ECO:0007669"/>
    <property type="project" value="InterPro"/>
</dbReference>
<keyword evidence="4 6" id="KW-1133">Transmembrane helix</keyword>
<evidence type="ECO:0000313" key="8">
    <source>
        <dbReference type="Proteomes" id="UP000095767"/>
    </source>
</evidence>
<evidence type="ECO:0000256" key="4">
    <source>
        <dbReference type="ARBA" id="ARBA00022989"/>
    </source>
</evidence>
<accession>A0A1E5V3E9</accession>
<gene>
    <name evidence="7" type="ORF">BAE44_0019298</name>
</gene>
<evidence type="ECO:0000256" key="2">
    <source>
        <dbReference type="ARBA" id="ARBA00005982"/>
    </source>
</evidence>
<feature type="transmembrane region" description="Helical" evidence="6">
    <location>
        <begin position="216"/>
        <end position="238"/>
    </location>
</feature>
<dbReference type="EMBL" id="LWDX02052848">
    <property type="protein sequence ID" value="OEL19683.1"/>
    <property type="molecule type" value="Genomic_DNA"/>
</dbReference>
<dbReference type="Gene3D" id="1.20.1250.20">
    <property type="entry name" value="MFS general substrate transporter like domains"/>
    <property type="match status" value="1"/>
</dbReference>
<reference evidence="7 8" key="1">
    <citation type="submission" date="2016-09" db="EMBL/GenBank/DDBJ databases">
        <title>The draft genome of Dichanthelium oligosanthes: A C3 panicoid grass species.</title>
        <authorList>
            <person name="Studer A.J."/>
            <person name="Schnable J.C."/>
            <person name="Brutnell T.P."/>
        </authorList>
    </citation>
    <scope>NUCLEOTIDE SEQUENCE [LARGE SCALE GENOMIC DNA]</scope>
    <source>
        <strain evidence="8">cv. Kellogg 1175</strain>
        <tissue evidence="7">Leaf</tissue>
    </source>
</reference>
<dbReference type="OrthoDB" id="675447at2759"/>
<dbReference type="GO" id="GO:0016020">
    <property type="term" value="C:membrane"/>
    <property type="evidence" value="ECO:0007669"/>
    <property type="project" value="UniProtKB-SubCell"/>
</dbReference>
<dbReference type="Pfam" id="PF00854">
    <property type="entry name" value="PTR2"/>
    <property type="match status" value="1"/>
</dbReference>
<feature type="non-terminal residue" evidence="7">
    <location>
        <position position="1"/>
    </location>
</feature>
<dbReference type="PANTHER" id="PTHR11654">
    <property type="entry name" value="OLIGOPEPTIDE TRANSPORTER-RELATED"/>
    <property type="match status" value="1"/>
</dbReference>
<dbReference type="Proteomes" id="UP000095767">
    <property type="component" value="Unassembled WGS sequence"/>
</dbReference>
<evidence type="ECO:0000256" key="5">
    <source>
        <dbReference type="ARBA" id="ARBA00023136"/>
    </source>
</evidence>
<evidence type="ECO:0000313" key="7">
    <source>
        <dbReference type="EMBL" id="OEL19683.1"/>
    </source>
</evidence>
<organism evidence="7 8">
    <name type="scientific">Dichanthelium oligosanthes</name>
    <dbReference type="NCBI Taxonomy" id="888268"/>
    <lineage>
        <taxon>Eukaryota</taxon>
        <taxon>Viridiplantae</taxon>
        <taxon>Streptophyta</taxon>
        <taxon>Embryophyta</taxon>
        <taxon>Tracheophyta</taxon>
        <taxon>Spermatophyta</taxon>
        <taxon>Magnoliopsida</taxon>
        <taxon>Liliopsida</taxon>
        <taxon>Poales</taxon>
        <taxon>Poaceae</taxon>
        <taxon>PACMAD clade</taxon>
        <taxon>Panicoideae</taxon>
        <taxon>Panicodae</taxon>
        <taxon>Paniceae</taxon>
        <taxon>Dichantheliinae</taxon>
        <taxon>Dichanthelium</taxon>
    </lineage>
</organism>